<evidence type="ECO:0000313" key="3">
    <source>
        <dbReference type="Proteomes" id="UP001162483"/>
    </source>
</evidence>
<dbReference type="InterPro" id="IPR050111">
    <property type="entry name" value="C-type_lectin/snaclec_domain"/>
</dbReference>
<dbReference type="Pfam" id="PF00059">
    <property type="entry name" value="Lectin_C"/>
    <property type="match status" value="1"/>
</dbReference>
<evidence type="ECO:0000313" key="2">
    <source>
        <dbReference type="EMBL" id="CAI9595026.1"/>
    </source>
</evidence>
<dbReference type="Gene3D" id="3.10.100.10">
    <property type="entry name" value="Mannose-Binding Protein A, subunit A"/>
    <property type="match status" value="1"/>
</dbReference>
<dbReference type="Proteomes" id="UP001162483">
    <property type="component" value="Unassembled WGS sequence"/>
</dbReference>
<feature type="non-terminal residue" evidence="2">
    <location>
        <position position="1"/>
    </location>
</feature>
<protein>
    <recommendedName>
        <fullName evidence="1">C-type lectin domain-containing protein</fullName>
    </recommendedName>
</protein>
<dbReference type="InterPro" id="IPR016187">
    <property type="entry name" value="CTDL_fold"/>
</dbReference>
<comment type="caution">
    <text evidence="2">The sequence shown here is derived from an EMBL/GenBank/DDBJ whole genome shotgun (WGS) entry which is preliminary data.</text>
</comment>
<keyword evidence="3" id="KW-1185">Reference proteome</keyword>
<dbReference type="SMART" id="SM00034">
    <property type="entry name" value="CLECT"/>
    <property type="match status" value="1"/>
</dbReference>
<dbReference type="InterPro" id="IPR001304">
    <property type="entry name" value="C-type_lectin-like"/>
</dbReference>
<organism evidence="2 3">
    <name type="scientific">Staurois parvus</name>
    <dbReference type="NCBI Taxonomy" id="386267"/>
    <lineage>
        <taxon>Eukaryota</taxon>
        <taxon>Metazoa</taxon>
        <taxon>Chordata</taxon>
        <taxon>Craniata</taxon>
        <taxon>Vertebrata</taxon>
        <taxon>Euteleostomi</taxon>
        <taxon>Amphibia</taxon>
        <taxon>Batrachia</taxon>
        <taxon>Anura</taxon>
        <taxon>Neobatrachia</taxon>
        <taxon>Ranoidea</taxon>
        <taxon>Ranidae</taxon>
        <taxon>Staurois</taxon>
    </lineage>
</organism>
<sequence>PPPIPTTTPEPKCPEGWGTNSYISSCFKYYTRPDGQKKSWFEARDFCQAMGGNLLSINNKEEQAAVLSVIVQAAARKSAWIGLVKSDPDEGFQWSDGSPLNFENWDNGEPNNHAGVELCGELRINYRLLWNDLHCENA</sequence>
<dbReference type="PANTHER" id="PTHR22803">
    <property type="entry name" value="MANNOSE, PHOSPHOLIPASE, LECTIN RECEPTOR RELATED"/>
    <property type="match status" value="1"/>
</dbReference>
<name>A0ABN9FFJ4_9NEOB</name>
<feature type="domain" description="C-type lectin" evidence="1">
    <location>
        <begin position="22"/>
        <end position="138"/>
    </location>
</feature>
<proteinExistence type="predicted"/>
<dbReference type="CDD" id="cd00037">
    <property type="entry name" value="CLECT"/>
    <property type="match status" value="1"/>
</dbReference>
<accession>A0ABN9FFJ4</accession>
<feature type="non-terminal residue" evidence="2">
    <location>
        <position position="138"/>
    </location>
</feature>
<dbReference type="SUPFAM" id="SSF56436">
    <property type="entry name" value="C-type lectin-like"/>
    <property type="match status" value="1"/>
</dbReference>
<reference evidence="2" key="1">
    <citation type="submission" date="2023-05" db="EMBL/GenBank/DDBJ databases">
        <authorList>
            <person name="Stuckert A."/>
        </authorList>
    </citation>
    <scope>NUCLEOTIDE SEQUENCE</scope>
</reference>
<dbReference type="EMBL" id="CATNWA010016734">
    <property type="protein sequence ID" value="CAI9595026.1"/>
    <property type="molecule type" value="Genomic_DNA"/>
</dbReference>
<evidence type="ECO:0000259" key="1">
    <source>
        <dbReference type="PROSITE" id="PS50041"/>
    </source>
</evidence>
<dbReference type="InterPro" id="IPR016186">
    <property type="entry name" value="C-type_lectin-like/link_sf"/>
</dbReference>
<dbReference type="PROSITE" id="PS50041">
    <property type="entry name" value="C_TYPE_LECTIN_2"/>
    <property type="match status" value="1"/>
</dbReference>
<gene>
    <name evidence="2" type="ORF">SPARVUS_LOCUS11822772</name>
</gene>